<feature type="region of interest" description="Disordered" evidence="1">
    <location>
        <begin position="54"/>
        <end position="95"/>
    </location>
</feature>
<dbReference type="EMBL" id="BLXT01008064">
    <property type="protein sequence ID" value="GFO45536.1"/>
    <property type="molecule type" value="Genomic_DNA"/>
</dbReference>
<accession>A0AAV4DNM1</accession>
<evidence type="ECO:0000313" key="2">
    <source>
        <dbReference type="EMBL" id="GFO45536.1"/>
    </source>
</evidence>
<organism evidence="2 3">
    <name type="scientific">Plakobranchus ocellatus</name>
    <dbReference type="NCBI Taxonomy" id="259542"/>
    <lineage>
        <taxon>Eukaryota</taxon>
        <taxon>Metazoa</taxon>
        <taxon>Spiralia</taxon>
        <taxon>Lophotrochozoa</taxon>
        <taxon>Mollusca</taxon>
        <taxon>Gastropoda</taxon>
        <taxon>Heterobranchia</taxon>
        <taxon>Euthyneura</taxon>
        <taxon>Panpulmonata</taxon>
        <taxon>Sacoglossa</taxon>
        <taxon>Placobranchoidea</taxon>
        <taxon>Plakobranchidae</taxon>
        <taxon>Plakobranchus</taxon>
    </lineage>
</organism>
<name>A0AAV4DNM1_9GAST</name>
<evidence type="ECO:0000313" key="3">
    <source>
        <dbReference type="Proteomes" id="UP000735302"/>
    </source>
</evidence>
<comment type="caution">
    <text evidence="2">The sequence shown here is derived from an EMBL/GenBank/DDBJ whole genome shotgun (WGS) entry which is preliminary data.</text>
</comment>
<sequence length="95" mass="9954">MQGSWGVGGTVSSESALRSAVILLLRVRAPPPAPWPDGGPESLRSPFCRLAVYKNQPSSNSNTNGYGNTNSNTNTKDSTKDSTNDSTNANGSLLN</sequence>
<keyword evidence="3" id="KW-1185">Reference proteome</keyword>
<proteinExistence type="predicted"/>
<evidence type="ECO:0000256" key="1">
    <source>
        <dbReference type="SAM" id="MobiDB-lite"/>
    </source>
</evidence>
<dbReference type="AlphaFoldDB" id="A0AAV4DNM1"/>
<reference evidence="2 3" key="1">
    <citation type="journal article" date="2021" name="Elife">
        <title>Chloroplast acquisition without the gene transfer in kleptoplastic sea slugs, Plakobranchus ocellatus.</title>
        <authorList>
            <person name="Maeda T."/>
            <person name="Takahashi S."/>
            <person name="Yoshida T."/>
            <person name="Shimamura S."/>
            <person name="Takaki Y."/>
            <person name="Nagai Y."/>
            <person name="Toyoda A."/>
            <person name="Suzuki Y."/>
            <person name="Arimoto A."/>
            <person name="Ishii H."/>
            <person name="Satoh N."/>
            <person name="Nishiyama T."/>
            <person name="Hasebe M."/>
            <person name="Maruyama T."/>
            <person name="Minagawa J."/>
            <person name="Obokata J."/>
            <person name="Shigenobu S."/>
        </authorList>
    </citation>
    <scope>NUCLEOTIDE SEQUENCE [LARGE SCALE GENOMIC DNA]</scope>
</reference>
<protein>
    <submittedName>
        <fullName evidence="2">Uncharacterized protein</fullName>
    </submittedName>
</protein>
<gene>
    <name evidence="2" type="ORF">PoB_007204100</name>
</gene>
<feature type="compositionally biased region" description="Low complexity" evidence="1">
    <location>
        <begin position="58"/>
        <end position="76"/>
    </location>
</feature>
<dbReference type="Proteomes" id="UP000735302">
    <property type="component" value="Unassembled WGS sequence"/>
</dbReference>